<feature type="compositionally biased region" description="Basic and acidic residues" evidence="1">
    <location>
        <begin position="239"/>
        <end position="249"/>
    </location>
</feature>
<gene>
    <name evidence="3" type="ORF">PMACD_LOCUS6185</name>
</gene>
<dbReference type="EMBL" id="CAJOBZ010000013">
    <property type="protein sequence ID" value="CAF4841232.1"/>
    <property type="molecule type" value="Genomic_DNA"/>
</dbReference>
<feature type="region of interest" description="Disordered" evidence="1">
    <location>
        <begin position="1"/>
        <end position="91"/>
    </location>
</feature>
<keyword evidence="4" id="KW-1185">Reference proteome</keyword>
<dbReference type="InterPro" id="IPR031961">
    <property type="entry name" value="DUF4780"/>
</dbReference>
<feature type="compositionally biased region" description="Low complexity" evidence="1">
    <location>
        <begin position="135"/>
        <end position="146"/>
    </location>
</feature>
<comment type="caution">
    <text evidence="3">The sequence shown here is derived from an EMBL/GenBank/DDBJ whole genome shotgun (WGS) entry which is preliminary data.</text>
</comment>
<name>A0A821RCH5_9NEOP</name>
<sequence length="489" mass="53421">MDKEAKQNKQQKAASTDAPVTNKPRVASQDVSRCKSPVTRYSDAPVSHADAPIWAASKTPKEREAAGDAPNRAVPLTVPPPMKSQTPPHKEVSTVAARLTASVQPKMVTPKDATAMSASVGGASAARTMRKTEAATESTSSAPTSTMDMSALKTTIQEPTLTIVLSASKRRRLKKAKRASEQQMLDTDAQKLPKNPKPAPAAPTAAGGGKRASKPTRSTAALKPRVPNSNKTNKQTKGQKRDRPEETVTRKRVKRVKPNKPRLEAGTSASYAEAAAFYKANKLCVAVMTEPFVDMSKEQVDNIRLQIEGKIQDELMADLEATLTTEPNDIRFRGRAHFSDGVLKTWCEDTFTLDWLTRTCDFITNPIPDTRLVVRPQSAIPKKVPCLLNVPEFTGDTETLRARHVSLSFFVCWSLRSQRSHTAHERRIYYLMGNIYIRILKNDQPSQMVAASPLTTVSTSGTESSRPRPPTAMTGEAAVAETHAPMETV</sequence>
<proteinExistence type="predicted"/>
<feature type="compositionally biased region" description="Basic residues" evidence="1">
    <location>
        <begin position="168"/>
        <end position="177"/>
    </location>
</feature>
<dbReference type="OrthoDB" id="6507000at2759"/>
<feature type="region of interest" description="Disordered" evidence="1">
    <location>
        <begin position="451"/>
        <end position="476"/>
    </location>
</feature>
<dbReference type="Pfam" id="PF16012">
    <property type="entry name" value="DUF4780"/>
    <property type="match status" value="1"/>
</dbReference>
<protein>
    <recommendedName>
        <fullName evidence="2">DUF4780 domain-containing protein</fullName>
    </recommendedName>
</protein>
<dbReference type="AlphaFoldDB" id="A0A821RCH5"/>
<feature type="compositionally biased region" description="Basic residues" evidence="1">
    <location>
        <begin position="250"/>
        <end position="260"/>
    </location>
</feature>
<feature type="compositionally biased region" description="Low complexity" evidence="1">
    <location>
        <begin position="113"/>
        <end position="126"/>
    </location>
</feature>
<dbReference type="Proteomes" id="UP000663880">
    <property type="component" value="Unassembled WGS sequence"/>
</dbReference>
<evidence type="ECO:0000259" key="2">
    <source>
        <dbReference type="Pfam" id="PF16012"/>
    </source>
</evidence>
<feature type="domain" description="DUF4780" evidence="2">
    <location>
        <begin position="311"/>
        <end position="396"/>
    </location>
</feature>
<accession>A0A821RCH5</accession>
<feature type="compositionally biased region" description="Polar residues" evidence="1">
    <location>
        <begin position="227"/>
        <end position="236"/>
    </location>
</feature>
<reference evidence="3" key="1">
    <citation type="submission" date="2021-02" db="EMBL/GenBank/DDBJ databases">
        <authorList>
            <person name="Steward A R."/>
        </authorList>
    </citation>
    <scope>NUCLEOTIDE SEQUENCE</scope>
</reference>
<evidence type="ECO:0000313" key="4">
    <source>
        <dbReference type="Proteomes" id="UP000663880"/>
    </source>
</evidence>
<evidence type="ECO:0000256" key="1">
    <source>
        <dbReference type="SAM" id="MobiDB-lite"/>
    </source>
</evidence>
<feature type="region of interest" description="Disordered" evidence="1">
    <location>
        <begin position="106"/>
        <end position="264"/>
    </location>
</feature>
<feature type="compositionally biased region" description="Polar residues" evidence="1">
    <location>
        <begin position="451"/>
        <end position="464"/>
    </location>
</feature>
<evidence type="ECO:0000313" key="3">
    <source>
        <dbReference type="EMBL" id="CAF4841232.1"/>
    </source>
</evidence>
<organism evidence="3 4">
    <name type="scientific">Pieris macdunnoughi</name>
    <dbReference type="NCBI Taxonomy" id="345717"/>
    <lineage>
        <taxon>Eukaryota</taxon>
        <taxon>Metazoa</taxon>
        <taxon>Ecdysozoa</taxon>
        <taxon>Arthropoda</taxon>
        <taxon>Hexapoda</taxon>
        <taxon>Insecta</taxon>
        <taxon>Pterygota</taxon>
        <taxon>Neoptera</taxon>
        <taxon>Endopterygota</taxon>
        <taxon>Lepidoptera</taxon>
        <taxon>Glossata</taxon>
        <taxon>Ditrysia</taxon>
        <taxon>Papilionoidea</taxon>
        <taxon>Pieridae</taxon>
        <taxon>Pierinae</taxon>
        <taxon>Pieris</taxon>
    </lineage>
</organism>